<protein>
    <submittedName>
        <fullName evidence="1">Uncharacterized protein</fullName>
    </submittedName>
</protein>
<keyword evidence="2" id="KW-1185">Reference proteome</keyword>
<dbReference type="SUPFAM" id="SSF52047">
    <property type="entry name" value="RNI-like"/>
    <property type="match status" value="1"/>
</dbReference>
<dbReference type="AlphaFoldDB" id="A0A8E2F4I5"/>
<dbReference type="Proteomes" id="UP000250140">
    <property type="component" value="Unassembled WGS sequence"/>
</dbReference>
<dbReference type="PANTHER" id="PTHR13318">
    <property type="entry name" value="PARTNER OF PAIRED, ISOFORM B-RELATED"/>
    <property type="match status" value="1"/>
</dbReference>
<proteinExistence type="predicted"/>
<dbReference type="GO" id="GO:0031146">
    <property type="term" value="P:SCF-dependent proteasomal ubiquitin-dependent protein catabolic process"/>
    <property type="evidence" value="ECO:0007669"/>
    <property type="project" value="TreeGrafter"/>
</dbReference>
<dbReference type="Gene3D" id="3.80.10.10">
    <property type="entry name" value="Ribonuclease Inhibitor"/>
    <property type="match status" value="1"/>
</dbReference>
<gene>
    <name evidence="1" type="ORF">AOQ84DRAFT_362444</name>
</gene>
<evidence type="ECO:0000313" key="1">
    <source>
        <dbReference type="EMBL" id="OCL10407.1"/>
    </source>
</evidence>
<dbReference type="GO" id="GO:0019005">
    <property type="term" value="C:SCF ubiquitin ligase complex"/>
    <property type="evidence" value="ECO:0007669"/>
    <property type="project" value="TreeGrafter"/>
</dbReference>
<dbReference type="InterPro" id="IPR032675">
    <property type="entry name" value="LRR_dom_sf"/>
</dbReference>
<dbReference type="EMBL" id="KV749246">
    <property type="protein sequence ID" value="OCL10407.1"/>
    <property type="molecule type" value="Genomic_DNA"/>
</dbReference>
<evidence type="ECO:0000313" key="2">
    <source>
        <dbReference type="Proteomes" id="UP000250140"/>
    </source>
</evidence>
<name>A0A8E2F4I5_9PEZI</name>
<reference evidence="1 2" key="1">
    <citation type="journal article" date="2016" name="Nat. Commun.">
        <title>Ectomycorrhizal ecology is imprinted in the genome of the dominant symbiotic fungus Cenococcum geophilum.</title>
        <authorList>
            <consortium name="DOE Joint Genome Institute"/>
            <person name="Peter M."/>
            <person name="Kohler A."/>
            <person name="Ohm R.A."/>
            <person name="Kuo A."/>
            <person name="Krutzmann J."/>
            <person name="Morin E."/>
            <person name="Arend M."/>
            <person name="Barry K.W."/>
            <person name="Binder M."/>
            <person name="Choi C."/>
            <person name="Clum A."/>
            <person name="Copeland A."/>
            <person name="Grisel N."/>
            <person name="Haridas S."/>
            <person name="Kipfer T."/>
            <person name="LaButti K."/>
            <person name="Lindquist E."/>
            <person name="Lipzen A."/>
            <person name="Maire R."/>
            <person name="Meier B."/>
            <person name="Mihaltcheva S."/>
            <person name="Molinier V."/>
            <person name="Murat C."/>
            <person name="Poggeler S."/>
            <person name="Quandt C.A."/>
            <person name="Sperisen C."/>
            <person name="Tritt A."/>
            <person name="Tisserant E."/>
            <person name="Crous P.W."/>
            <person name="Henrissat B."/>
            <person name="Nehls U."/>
            <person name="Egli S."/>
            <person name="Spatafora J.W."/>
            <person name="Grigoriev I.V."/>
            <person name="Martin F.M."/>
        </authorList>
    </citation>
    <scope>NUCLEOTIDE SEQUENCE [LARGE SCALE GENOMIC DNA]</scope>
    <source>
        <strain evidence="1 2">CBS 207.34</strain>
    </source>
</reference>
<dbReference type="OrthoDB" id="2305901at2759"/>
<sequence length="581" mass="65663">MATQRALEMPAIVSNILHQLSEMKYKVKRQYSPEDPVESVEFRPTLVPSVLVNRLWADEGTCVLWGNYPHIPALASMAPERRQYYANKVRKIFTISPPPGSMSSLEYLADLQWPLLKSLEMEVDFARHGDQIRSMLHPQLEHLEISGYMSEGQEYFKQFLLPTIFGLCENLKSIRFGPGELDVPEDLLHSSFLQMHLEWTPSLTNIEIRSGRFVEKDPLFYYLGQRPGLEGLEMDLEPGLDLVPTMQNATVPLFQNLKRLTLMSYPEVAHALIKHLGAVENLELDICRIPEQPVCDADIAVIDTTLCLFSHCPRLRRLTLGFAGLANNCPSETNRLALNGASLISLSSTCPKLTHLNIFSQPSSIDASGISSNDFDSFCANLSHLERLSLKLHPPTASALSASALKSLSTHCSNLSNLRLKVAFDLSALSIPTTAKPNVLFPFLKELGFARPDVGTDFEDAVVHAWGAVLETQFPQLEVLEAWGDWAGEGNESLIYVEPLDNSLGSVWEFLSGVEQNLWEEEDEEEGWEYEDGRLDDVEEVDEEEWEGKEDYEWEKEEVRYLQLGERKPEEQKHLDLENKC</sequence>
<accession>A0A8E2F4I5</accession>
<organism evidence="1 2">
    <name type="scientific">Glonium stellatum</name>
    <dbReference type="NCBI Taxonomy" id="574774"/>
    <lineage>
        <taxon>Eukaryota</taxon>
        <taxon>Fungi</taxon>
        <taxon>Dikarya</taxon>
        <taxon>Ascomycota</taxon>
        <taxon>Pezizomycotina</taxon>
        <taxon>Dothideomycetes</taxon>
        <taxon>Pleosporomycetidae</taxon>
        <taxon>Gloniales</taxon>
        <taxon>Gloniaceae</taxon>
        <taxon>Glonium</taxon>
    </lineage>
</organism>